<dbReference type="EMBL" id="FOEF01000017">
    <property type="protein sequence ID" value="SEP51759.1"/>
    <property type="molecule type" value="Genomic_DNA"/>
</dbReference>
<name>A0A1H8YHW6_9PSEU</name>
<protein>
    <submittedName>
        <fullName evidence="2">Uncharacterized protein</fullName>
    </submittedName>
</protein>
<feature type="region of interest" description="Disordered" evidence="1">
    <location>
        <begin position="82"/>
        <end position="129"/>
    </location>
</feature>
<reference evidence="2 3" key="1">
    <citation type="submission" date="2016-10" db="EMBL/GenBank/DDBJ databases">
        <authorList>
            <person name="de Groot N.N."/>
        </authorList>
    </citation>
    <scope>NUCLEOTIDE SEQUENCE [LARGE SCALE GENOMIC DNA]</scope>
    <source>
        <strain evidence="2 3">DSM 44993</strain>
    </source>
</reference>
<evidence type="ECO:0000256" key="1">
    <source>
        <dbReference type="SAM" id="MobiDB-lite"/>
    </source>
</evidence>
<organism evidence="2 3">
    <name type="scientific">Amycolatopsis saalfeldensis</name>
    <dbReference type="NCBI Taxonomy" id="394193"/>
    <lineage>
        <taxon>Bacteria</taxon>
        <taxon>Bacillati</taxon>
        <taxon>Actinomycetota</taxon>
        <taxon>Actinomycetes</taxon>
        <taxon>Pseudonocardiales</taxon>
        <taxon>Pseudonocardiaceae</taxon>
        <taxon>Amycolatopsis</taxon>
    </lineage>
</organism>
<dbReference type="Proteomes" id="UP000198582">
    <property type="component" value="Unassembled WGS sequence"/>
</dbReference>
<accession>A0A1H8YHW6</accession>
<gene>
    <name evidence="2" type="ORF">SAMN04489732_11777</name>
</gene>
<evidence type="ECO:0000313" key="3">
    <source>
        <dbReference type="Proteomes" id="UP000198582"/>
    </source>
</evidence>
<proteinExistence type="predicted"/>
<keyword evidence="3" id="KW-1185">Reference proteome</keyword>
<feature type="region of interest" description="Disordered" evidence="1">
    <location>
        <begin position="212"/>
        <end position="239"/>
    </location>
</feature>
<evidence type="ECO:0000313" key="2">
    <source>
        <dbReference type="EMBL" id="SEP51759.1"/>
    </source>
</evidence>
<sequence length="239" mass="25113">MWTRSCLVSWPVGYRSTCRESWGRLRTGVGVAPVWGKHRDWPPPGVRCSASTSWVRTATARPAAGADGRLWAARLSLDHSRPVQPRPVQAGSVGGRGVDCAPSGRWLSRTSSDGCRTGSVDEGPSPGEWPVVALRPSEPVFARPRGRGSDQANRGVGRCLRQAIWRGGGQSDRDGRRVLPVGSAWPVGSARTTAGAAPGANVARSGAAGFRRAGRCPDSAIPDSATQAVMPADSDRDAG</sequence>
<dbReference type="AlphaFoldDB" id="A0A1H8YHW6"/>